<dbReference type="EMBL" id="JANPWB010000008">
    <property type="protein sequence ID" value="KAJ1164695.1"/>
    <property type="molecule type" value="Genomic_DNA"/>
</dbReference>
<organism evidence="2 3">
    <name type="scientific">Pleurodeles waltl</name>
    <name type="common">Iberian ribbed newt</name>
    <dbReference type="NCBI Taxonomy" id="8319"/>
    <lineage>
        <taxon>Eukaryota</taxon>
        <taxon>Metazoa</taxon>
        <taxon>Chordata</taxon>
        <taxon>Craniata</taxon>
        <taxon>Vertebrata</taxon>
        <taxon>Euteleostomi</taxon>
        <taxon>Amphibia</taxon>
        <taxon>Batrachia</taxon>
        <taxon>Caudata</taxon>
        <taxon>Salamandroidea</taxon>
        <taxon>Salamandridae</taxon>
        <taxon>Pleurodelinae</taxon>
        <taxon>Pleurodeles</taxon>
    </lineage>
</organism>
<feature type="compositionally biased region" description="Basic and acidic residues" evidence="1">
    <location>
        <begin position="76"/>
        <end position="93"/>
    </location>
</feature>
<sequence>MGRATGVGVGVLRSRQETRNGSLRRTLPQKTPKLLCGRADRRWDPERWRSGTETRTAGPGEHMSEPRRFRRSVAKPGDEERKPKEDAAPEDAKTALQTSGSTLGSRTVEIRYGDEDRWPRGAHK</sequence>
<evidence type="ECO:0000256" key="1">
    <source>
        <dbReference type="SAM" id="MobiDB-lite"/>
    </source>
</evidence>
<comment type="caution">
    <text evidence="2">The sequence shown here is derived from an EMBL/GenBank/DDBJ whole genome shotgun (WGS) entry which is preliminary data.</text>
</comment>
<feature type="compositionally biased region" description="Basic and acidic residues" evidence="1">
    <location>
        <begin position="38"/>
        <end position="52"/>
    </location>
</feature>
<evidence type="ECO:0000313" key="2">
    <source>
        <dbReference type="EMBL" id="KAJ1164695.1"/>
    </source>
</evidence>
<reference evidence="2" key="1">
    <citation type="journal article" date="2022" name="bioRxiv">
        <title>Sequencing and chromosome-scale assembly of the giantPleurodeles waltlgenome.</title>
        <authorList>
            <person name="Brown T."/>
            <person name="Elewa A."/>
            <person name="Iarovenko S."/>
            <person name="Subramanian E."/>
            <person name="Araus A.J."/>
            <person name="Petzold A."/>
            <person name="Susuki M."/>
            <person name="Suzuki K.-i.T."/>
            <person name="Hayashi T."/>
            <person name="Toyoda A."/>
            <person name="Oliveira C."/>
            <person name="Osipova E."/>
            <person name="Leigh N.D."/>
            <person name="Simon A."/>
            <person name="Yun M.H."/>
        </authorList>
    </citation>
    <scope>NUCLEOTIDE SEQUENCE</scope>
    <source>
        <strain evidence="2">20211129_DDA</strain>
        <tissue evidence="2">Liver</tissue>
    </source>
</reference>
<proteinExistence type="predicted"/>
<protein>
    <submittedName>
        <fullName evidence="2">Uncharacterized protein</fullName>
    </submittedName>
</protein>
<keyword evidence="3" id="KW-1185">Reference proteome</keyword>
<dbReference type="Proteomes" id="UP001066276">
    <property type="component" value="Chromosome 4_2"/>
</dbReference>
<evidence type="ECO:0000313" key="3">
    <source>
        <dbReference type="Proteomes" id="UP001066276"/>
    </source>
</evidence>
<feature type="compositionally biased region" description="Polar residues" evidence="1">
    <location>
        <begin position="95"/>
        <end position="105"/>
    </location>
</feature>
<accession>A0AAV7SKS1</accession>
<feature type="compositionally biased region" description="Basic and acidic residues" evidence="1">
    <location>
        <begin position="108"/>
        <end position="124"/>
    </location>
</feature>
<name>A0AAV7SKS1_PLEWA</name>
<feature type="region of interest" description="Disordered" evidence="1">
    <location>
        <begin position="1"/>
        <end position="124"/>
    </location>
</feature>
<gene>
    <name evidence="2" type="ORF">NDU88_005129</name>
</gene>
<dbReference type="AlphaFoldDB" id="A0AAV7SKS1"/>